<dbReference type="GO" id="GO:0015385">
    <property type="term" value="F:sodium:proton antiporter activity"/>
    <property type="evidence" value="ECO:0007669"/>
    <property type="project" value="TreeGrafter"/>
</dbReference>
<organism evidence="9 10">
    <name type="scientific">Alkalidesulfovibrio alkalitolerans DSM 16529</name>
    <dbReference type="NCBI Taxonomy" id="1121439"/>
    <lineage>
        <taxon>Bacteria</taxon>
        <taxon>Pseudomonadati</taxon>
        <taxon>Thermodesulfobacteriota</taxon>
        <taxon>Desulfovibrionia</taxon>
        <taxon>Desulfovibrionales</taxon>
        <taxon>Desulfovibrionaceae</taxon>
        <taxon>Alkalidesulfovibrio</taxon>
    </lineage>
</organism>
<evidence type="ECO:0000256" key="2">
    <source>
        <dbReference type="ARBA" id="ARBA00009212"/>
    </source>
</evidence>
<dbReference type="InterPro" id="IPR007208">
    <property type="entry name" value="MrpF/PhaF-like"/>
</dbReference>
<keyword evidence="5 8" id="KW-0812">Transmembrane</keyword>
<sequence>MHDVFLTLALVLGIVLLIPFYRVYKGPTLFDRLLGVAAVGSKTITIVLLFGLIYDRLDMFIDISLGYAILNFVGVIAMAKYLKASSRS</sequence>
<evidence type="ECO:0000256" key="6">
    <source>
        <dbReference type="ARBA" id="ARBA00022989"/>
    </source>
</evidence>
<evidence type="ECO:0000256" key="7">
    <source>
        <dbReference type="ARBA" id="ARBA00023136"/>
    </source>
</evidence>
<comment type="similarity">
    <text evidence="2">Belongs to the CPA3 antiporters (TC 2.A.63) subunit F family.</text>
</comment>
<dbReference type="PANTHER" id="PTHR34702">
    <property type="entry name" value="NA(+)/H(+) ANTIPORTER SUBUNIT F1"/>
    <property type="match status" value="1"/>
</dbReference>
<dbReference type="PATRIC" id="fig|1121439.3.peg.1889"/>
<name>S7T7J5_9BACT</name>
<comment type="subcellular location">
    <subcellularLocation>
        <location evidence="1">Cell membrane</location>
        <topology evidence="1">Multi-pass membrane protein</topology>
    </subcellularLocation>
</comment>
<gene>
    <name evidence="9" type="ORF">dsat_0533</name>
</gene>
<feature type="transmembrane region" description="Helical" evidence="8">
    <location>
        <begin position="6"/>
        <end position="24"/>
    </location>
</feature>
<feature type="transmembrane region" description="Helical" evidence="8">
    <location>
        <begin position="60"/>
        <end position="82"/>
    </location>
</feature>
<proteinExistence type="inferred from homology"/>
<reference evidence="9 10" key="1">
    <citation type="journal article" date="2013" name="Genome Announc.">
        <title>Draft genome sequences for three mercury-methylating, sulfate-reducing bacteria.</title>
        <authorList>
            <person name="Brown S.D."/>
            <person name="Hurt R.A.Jr."/>
            <person name="Gilmour C.C."/>
            <person name="Elias D.A."/>
        </authorList>
    </citation>
    <scope>NUCLEOTIDE SEQUENCE [LARGE SCALE GENOMIC DNA]</scope>
    <source>
        <strain evidence="9 10">DSM 16529</strain>
    </source>
</reference>
<evidence type="ECO:0000313" key="9">
    <source>
        <dbReference type="EMBL" id="EPR33092.1"/>
    </source>
</evidence>
<keyword evidence="6 8" id="KW-1133">Transmembrane helix</keyword>
<keyword evidence="3" id="KW-0813">Transport</keyword>
<keyword evidence="7 8" id="KW-0472">Membrane</keyword>
<comment type="caution">
    <text evidence="9">The sequence shown here is derived from an EMBL/GenBank/DDBJ whole genome shotgun (WGS) entry which is preliminary data.</text>
</comment>
<feature type="transmembrane region" description="Helical" evidence="8">
    <location>
        <begin position="33"/>
        <end position="54"/>
    </location>
</feature>
<dbReference type="STRING" id="1121439.dsat_0533"/>
<keyword evidence="10" id="KW-1185">Reference proteome</keyword>
<keyword evidence="4" id="KW-1003">Cell membrane</keyword>
<protein>
    <submittedName>
        <fullName evidence="9">Multiple resistance and pH regulation protein F</fullName>
    </submittedName>
</protein>
<evidence type="ECO:0000256" key="3">
    <source>
        <dbReference type="ARBA" id="ARBA00022448"/>
    </source>
</evidence>
<dbReference type="Proteomes" id="UP000014975">
    <property type="component" value="Unassembled WGS sequence"/>
</dbReference>
<evidence type="ECO:0000313" key="10">
    <source>
        <dbReference type="Proteomes" id="UP000014975"/>
    </source>
</evidence>
<accession>S7T7J5</accession>
<dbReference type="Pfam" id="PF04066">
    <property type="entry name" value="MrpF_PhaF"/>
    <property type="match status" value="1"/>
</dbReference>
<evidence type="ECO:0000256" key="5">
    <source>
        <dbReference type="ARBA" id="ARBA00022692"/>
    </source>
</evidence>
<dbReference type="PANTHER" id="PTHR34702:SF1">
    <property type="entry name" value="NA(+)_H(+) ANTIPORTER SUBUNIT F"/>
    <property type="match status" value="1"/>
</dbReference>
<dbReference type="OrthoDB" id="9800226at2"/>
<dbReference type="AlphaFoldDB" id="S7T7J5"/>
<evidence type="ECO:0000256" key="8">
    <source>
        <dbReference type="SAM" id="Phobius"/>
    </source>
</evidence>
<dbReference type="EMBL" id="ATHI01000026">
    <property type="protein sequence ID" value="EPR33092.1"/>
    <property type="molecule type" value="Genomic_DNA"/>
</dbReference>
<evidence type="ECO:0000256" key="1">
    <source>
        <dbReference type="ARBA" id="ARBA00004651"/>
    </source>
</evidence>
<dbReference type="eggNOG" id="COG2212">
    <property type="taxonomic scope" value="Bacteria"/>
</dbReference>
<evidence type="ECO:0000256" key="4">
    <source>
        <dbReference type="ARBA" id="ARBA00022475"/>
    </source>
</evidence>
<dbReference type="RefSeq" id="WP_020887227.1">
    <property type="nucleotide sequence ID" value="NZ_ATHI01000026.1"/>
</dbReference>
<dbReference type="GO" id="GO:0005886">
    <property type="term" value="C:plasma membrane"/>
    <property type="evidence" value="ECO:0007669"/>
    <property type="project" value="UniProtKB-SubCell"/>
</dbReference>